<feature type="region of interest" description="Disordered" evidence="5">
    <location>
        <begin position="32"/>
        <end position="51"/>
    </location>
</feature>
<dbReference type="EMBL" id="CP075371">
    <property type="protein sequence ID" value="QVT78453.1"/>
    <property type="molecule type" value="Genomic_DNA"/>
</dbReference>
<dbReference type="PANTHER" id="PTHR43095:SF5">
    <property type="entry name" value="XYLULOSE KINASE"/>
    <property type="match status" value="1"/>
</dbReference>
<evidence type="ECO:0000256" key="4">
    <source>
        <dbReference type="ARBA" id="ARBA00022777"/>
    </source>
</evidence>
<dbReference type="Gene3D" id="3.30.420.40">
    <property type="match status" value="2"/>
</dbReference>
<dbReference type="Pfam" id="PF00370">
    <property type="entry name" value="FGGY_N"/>
    <property type="match status" value="1"/>
</dbReference>
<keyword evidence="9" id="KW-1185">Reference proteome</keyword>
<dbReference type="CDD" id="cd07783">
    <property type="entry name" value="ASKHA_NBD_FGGY_SePSK_AtXK1-like"/>
    <property type="match status" value="1"/>
</dbReference>
<dbReference type="InterPro" id="IPR000577">
    <property type="entry name" value="Carb_kinase_FGGY"/>
</dbReference>
<dbReference type="InterPro" id="IPR050406">
    <property type="entry name" value="FGGY_Carb_Kinase"/>
</dbReference>
<evidence type="ECO:0000256" key="3">
    <source>
        <dbReference type="ARBA" id="ARBA00022679"/>
    </source>
</evidence>
<dbReference type="Pfam" id="PF02782">
    <property type="entry name" value="FGGY_C"/>
    <property type="match status" value="1"/>
</dbReference>
<evidence type="ECO:0000313" key="8">
    <source>
        <dbReference type="EMBL" id="QVT78453.1"/>
    </source>
</evidence>
<comment type="similarity">
    <text evidence="1">Belongs to the FGGY kinase family.</text>
</comment>
<dbReference type="InterPro" id="IPR043129">
    <property type="entry name" value="ATPase_NBD"/>
</dbReference>
<dbReference type="EC" id="2.7.1.47" evidence="8"/>
<evidence type="ECO:0000256" key="5">
    <source>
        <dbReference type="SAM" id="MobiDB-lite"/>
    </source>
</evidence>
<name>A0ABX8EIE8_9ACTN</name>
<evidence type="ECO:0000259" key="7">
    <source>
        <dbReference type="Pfam" id="PF02782"/>
    </source>
</evidence>
<evidence type="ECO:0000313" key="9">
    <source>
        <dbReference type="Proteomes" id="UP000679307"/>
    </source>
</evidence>
<keyword evidence="3 8" id="KW-0808">Transferase</keyword>
<keyword evidence="2" id="KW-0859">Xylose metabolism</keyword>
<dbReference type="GO" id="GO:0019150">
    <property type="term" value="F:D-ribulokinase activity"/>
    <property type="evidence" value="ECO:0007669"/>
    <property type="project" value="UniProtKB-EC"/>
</dbReference>
<evidence type="ECO:0000256" key="1">
    <source>
        <dbReference type="ARBA" id="ARBA00009156"/>
    </source>
</evidence>
<dbReference type="InterPro" id="IPR018485">
    <property type="entry name" value="FGGY_C"/>
</dbReference>
<sequence length="507" mass="52060">MSGMSGEVWLGVDLGTGGVRALAVTSTGEIVGRGERPLTSHRSGPRHEQDPHEWWSAAAAAIADAVADLDPHRVAGIAVDGTSGTVLVVGADGAPLTPAVMYDDARATAQRDRVNEAGATTWERLGYQRMQTSWALPKLLRLLEEHPGARGGLLAHQVDVVNRHLVGGPVATDLSNALKTGADLESGTWPAEVHEALGLPASLFPALVRPGARLGVVGAEAAARCGLVAGTPVLAGATDGTAAQLASGATEPGSWNVVLGTTMVFKGVTRDLLHDPQGVVYSHRAPDGSWLPGGASSTGAGVLVHEQESGGLAGWSLDDLGAAVDVREPARTVVYPLVGEGERFPFVAPDARGLTLGDRTGERPPERFAALLQGVALVERLALDGLDRLGADLAGRHVSTGGGSANAAWTQLRADVTGRDLEVPAAGWSAAGSAAGMAVLAASSTGPLADRAREMVPAARTHHHDPERGAVFAPAYRRLVTELADRGWLPPESAEHALARAGAGVAS</sequence>
<dbReference type="PIRSF" id="PIRSF000538">
    <property type="entry name" value="GlpK"/>
    <property type="match status" value="1"/>
</dbReference>
<dbReference type="SUPFAM" id="SSF53067">
    <property type="entry name" value="Actin-like ATPase domain"/>
    <property type="match status" value="2"/>
</dbReference>
<feature type="domain" description="Carbohydrate kinase FGGY C-terminal" evidence="7">
    <location>
        <begin position="256"/>
        <end position="443"/>
    </location>
</feature>
<evidence type="ECO:0000256" key="2">
    <source>
        <dbReference type="ARBA" id="ARBA00022629"/>
    </source>
</evidence>
<dbReference type="PANTHER" id="PTHR43095">
    <property type="entry name" value="SUGAR KINASE"/>
    <property type="match status" value="1"/>
</dbReference>
<proteinExistence type="inferred from homology"/>
<protein>
    <submittedName>
        <fullName evidence="8">D-ribulose kinase</fullName>
        <ecNumber evidence="8">2.7.1.47</ecNumber>
    </submittedName>
</protein>
<keyword evidence="4 8" id="KW-0418">Kinase</keyword>
<dbReference type="InterPro" id="IPR018484">
    <property type="entry name" value="FGGY_N"/>
</dbReference>
<reference evidence="8 9" key="1">
    <citation type="submission" date="2021-05" db="EMBL/GenBank/DDBJ databases">
        <title>Complete genome of Nocardioides aquaticus KCTC 9944T isolated from meromictic and hypersaline Ekho Lake, Antarctica.</title>
        <authorList>
            <person name="Hwang K."/>
            <person name="Kim K.M."/>
            <person name="Choe H."/>
        </authorList>
    </citation>
    <scope>NUCLEOTIDE SEQUENCE [LARGE SCALE GENOMIC DNA]</scope>
    <source>
        <strain evidence="8 9">KCTC 9944</strain>
    </source>
</reference>
<keyword evidence="2" id="KW-0119">Carbohydrate metabolism</keyword>
<organism evidence="8 9">
    <name type="scientific">Nocardioides aquaticus</name>
    <dbReference type="NCBI Taxonomy" id="160826"/>
    <lineage>
        <taxon>Bacteria</taxon>
        <taxon>Bacillati</taxon>
        <taxon>Actinomycetota</taxon>
        <taxon>Actinomycetes</taxon>
        <taxon>Propionibacteriales</taxon>
        <taxon>Nocardioidaceae</taxon>
        <taxon>Nocardioides</taxon>
    </lineage>
</organism>
<evidence type="ECO:0000259" key="6">
    <source>
        <dbReference type="Pfam" id="PF00370"/>
    </source>
</evidence>
<dbReference type="Proteomes" id="UP000679307">
    <property type="component" value="Chromosome"/>
</dbReference>
<feature type="domain" description="Carbohydrate kinase FGGY N-terminal" evidence="6">
    <location>
        <begin position="8"/>
        <end position="245"/>
    </location>
</feature>
<gene>
    <name evidence="8" type="primary">psk</name>
    <name evidence="8" type="ORF">ENKNEFLB_00830</name>
</gene>
<accession>A0ABX8EIE8</accession>
<dbReference type="RefSeq" id="WP_214058034.1">
    <property type="nucleotide sequence ID" value="NZ_BAAAHS010000002.1"/>
</dbReference>